<dbReference type="SUPFAM" id="SSF90257">
    <property type="entry name" value="Myosin rod fragments"/>
    <property type="match status" value="1"/>
</dbReference>
<name>A0A0J8AZN5_BETVV</name>
<feature type="coiled-coil region" evidence="1">
    <location>
        <begin position="6"/>
        <end position="40"/>
    </location>
</feature>
<evidence type="ECO:0000313" key="3">
    <source>
        <dbReference type="Proteomes" id="UP000035740"/>
    </source>
</evidence>
<evidence type="ECO:0000256" key="1">
    <source>
        <dbReference type="SAM" id="Coils"/>
    </source>
</evidence>
<accession>A0A0J8AZN5</accession>
<dbReference type="EMBL" id="KQ095508">
    <property type="protein sequence ID" value="KMS94181.1"/>
    <property type="molecule type" value="Genomic_DNA"/>
</dbReference>
<feature type="non-terminal residue" evidence="2">
    <location>
        <position position="1"/>
    </location>
</feature>
<feature type="coiled-coil region" evidence="1">
    <location>
        <begin position="75"/>
        <end position="102"/>
    </location>
</feature>
<keyword evidence="1" id="KW-0175">Coiled coil</keyword>
<gene>
    <name evidence="2" type="ORF">BVRB_023990</name>
</gene>
<reference evidence="2 3" key="1">
    <citation type="journal article" date="2014" name="Nature">
        <title>The genome of the recently domesticated crop plant sugar beet (Beta vulgaris).</title>
        <authorList>
            <person name="Dohm J.C."/>
            <person name="Minoche A.E."/>
            <person name="Holtgrawe D."/>
            <person name="Capella-Gutierrez S."/>
            <person name="Zakrzewski F."/>
            <person name="Tafer H."/>
            <person name="Rupp O."/>
            <person name="Sorensen T.R."/>
            <person name="Stracke R."/>
            <person name="Reinhardt R."/>
            <person name="Goesmann A."/>
            <person name="Kraft T."/>
            <person name="Schulz B."/>
            <person name="Stadler P.F."/>
            <person name="Schmidt T."/>
            <person name="Gabaldon T."/>
            <person name="Lehrach H."/>
            <person name="Weisshaar B."/>
            <person name="Himmelbauer H."/>
        </authorList>
    </citation>
    <scope>NUCLEOTIDE SEQUENCE [LARGE SCALE GENOMIC DNA]</scope>
    <source>
        <tissue evidence="2">Taproot</tissue>
    </source>
</reference>
<proteinExistence type="predicted"/>
<feature type="non-terminal residue" evidence="2">
    <location>
        <position position="102"/>
    </location>
</feature>
<protein>
    <submittedName>
        <fullName evidence="2">Uncharacterized protein</fullName>
    </submittedName>
</protein>
<dbReference type="AlphaFoldDB" id="A0A0J8AZN5"/>
<sequence>LLHSDSARLRSERSGLETRLSELQNQIAAMSAENARLKLDNEGLRGMIVSYEAEKATNAKAELDDVATLKELERLRSVEAEVDNLRETCNFLQSQNEELQAQ</sequence>
<dbReference type="Proteomes" id="UP000035740">
    <property type="component" value="Unassembled WGS sequence"/>
</dbReference>
<organism evidence="2 3">
    <name type="scientific">Beta vulgaris subsp. vulgaris</name>
    <name type="common">Beet</name>
    <dbReference type="NCBI Taxonomy" id="3555"/>
    <lineage>
        <taxon>Eukaryota</taxon>
        <taxon>Viridiplantae</taxon>
        <taxon>Streptophyta</taxon>
        <taxon>Embryophyta</taxon>
        <taxon>Tracheophyta</taxon>
        <taxon>Spermatophyta</taxon>
        <taxon>Magnoliopsida</taxon>
        <taxon>eudicotyledons</taxon>
        <taxon>Gunneridae</taxon>
        <taxon>Pentapetalae</taxon>
        <taxon>Caryophyllales</taxon>
        <taxon>Chenopodiaceae</taxon>
        <taxon>Betoideae</taxon>
        <taxon>Beta</taxon>
    </lineage>
</organism>
<dbReference type="Gene3D" id="1.20.5.1160">
    <property type="entry name" value="Vasodilator-stimulated phosphoprotein"/>
    <property type="match status" value="1"/>
</dbReference>
<evidence type="ECO:0000313" key="2">
    <source>
        <dbReference type="EMBL" id="KMS94181.1"/>
    </source>
</evidence>
<keyword evidence="3" id="KW-1185">Reference proteome</keyword>